<dbReference type="InterPro" id="IPR001245">
    <property type="entry name" value="Ser-Thr/Tyr_kinase_cat_dom"/>
</dbReference>
<dbReference type="PROSITE" id="PS50011">
    <property type="entry name" value="PROTEIN_KINASE_DOM"/>
    <property type="match status" value="1"/>
</dbReference>
<feature type="non-terminal residue" evidence="8">
    <location>
        <position position="1"/>
    </location>
</feature>
<evidence type="ECO:0000256" key="3">
    <source>
        <dbReference type="ARBA" id="ARBA00022679"/>
    </source>
</evidence>
<proteinExistence type="inferred from homology"/>
<evidence type="ECO:0000256" key="5">
    <source>
        <dbReference type="ARBA" id="ARBA00022777"/>
    </source>
</evidence>
<feature type="non-terminal residue" evidence="8">
    <location>
        <position position="114"/>
    </location>
</feature>
<evidence type="ECO:0000256" key="4">
    <source>
        <dbReference type="ARBA" id="ARBA00022741"/>
    </source>
</evidence>
<sequence>RLDLMPELISALQMHNIIISLSYLHSVNIVHGDLCGRNILISEEGCTCLTDFGLAVFVELETSIKISTCDGSTWWMALELLHSNIYSPGMSFHCTIKSNVWVFVCVCCEVRLGL</sequence>
<reference evidence="8" key="1">
    <citation type="submission" date="2023-03" db="EMBL/GenBank/DDBJ databases">
        <title>Massive genome expansion in bonnet fungi (Mycena s.s.) driven by repeated elements and novel gene families across ecological guilds.</title>
        <authorList>
            <consortium name="Lawrence Berkeley National Laboratory"/>
            <person name="Harder C.B."/>
            <person name="Miyauchi S."/>
            <person name="Viragh M."/>
            <person name="Kuo A."/>
            <person name="Thoen E."/>
            <person name="Andreopoulos B."/>
            <person name="Lu D."/>
            <person name="Skrede I."/>
            <person name="Drula E."/>
            <person name="Henrissat B."/>
            <person name="Morin E."/>
            <person name="Kohler A."/>
            <person name="Barry K."/>
            <person name="LaButti K."/>
            <person name="Morin E."/>
            <person name="Salamov A."/>
            <person name="Lipzen A."/>
            <person name="Mereny Z."/>
            <person name="Hegedus B."/>
            <person name="Baldrian P."/>
            <person name="Stursova M."/>
            <person name="Weitz H."/>
            <person name="Taylor A."/>
            <person name="Grigoriev I.V."/>
            <person name="Nagy L.G."/>
            <person name="Martin F."/>
            <person name="Kauserud H."/>
        </authorList>
    </citation>
    <scope>NUCLEOTIDE SEQUENCE</scope>
    <source>
        <strain evidence="8">CBHHK002</strain>
    </source>
</reference>
<organism evidence="8 9">
    <name type="scientific">Mycena albidolilacea</name>
    <dbReference type="NCBI Taxonomy" id="1033008"/>
    <lineage>
        <taxon>Eukaryota</taxon>
        <taxon>Fungi</taxon>
        <taxon>Dikarya</taxon>
        <taxon>Basidiomycota</taxon>
        <taxon>Agaricomycotina</taxon>
        <taxon>Agaricomycetes</taxon>
        <taxon>Agaricomycetidae</taxon>
        <taxon>Agaricales</taxon>
        <taxon>Marasmiineae</taxon>
        <taxon>Mycenaceae</taxon>
        <taxon>Mycena</taxon>
    </lineage>
</organism>
<dbReference type="PROSITE" id="PS00109">
    <property type="entry name" value="PROTEIN_KINASE_TYR"/>
    <property type="match status" value="1"/>
</dbReference>
<keyword evidence="9" id="KW-1185">Reference proteome</keyword>
<dbReference type="GO" id="GO:0004674">
    <property type="term" value="F:protein serine/threonine kinase activity"/>
    <property type="evidence" value="ECO:0007669"/>
    <property type="project" value="UniProtKB-KW"/>
</dbReference>
<evidence type="ECO:0000313" key="9">
    <source>
        <dbReference type="Proteomes" id="UP001218218"/>
    </source>
</evidence>
<dbReference type="Proteomes" id="UP001218218">
    <property type="component" value="Unassembled WGS sequence"/>
</dbReference>
<comment type="caution">
    <text evidence="8">The sequence shown here is derived from an EMBL/GenBank/DDBJ whole genome shotgun (WGS) entry which is preliminary data.</text>
</comment>
<protein>
    <submittedName>
        <fullName evidence="8">Kinase-like domain-containing protein</fullName>
    </submittedName>
</protein>
<keyword evidence="6" id="KW-0067">ATP-binding</keyword>
<evidence type="ECO:0000259" key="7">
    <source>
        <dbReference type="PROSITE" id="PS50011"/>
    </source>
</evidence>
<keyword evidence="2" id="KW-0723">Serine/threonine-protein kinase</keyword>
<evidence type="ECO:0000313" key="8">
    <source>
        <dbReference type="EMBL" id="KAJ7321282.1"/>
    </source>
</evidence>
<dbReference type="InterPro" id="IPR011009">
    <property type="entry name" value="Kinase-like_dom_sf"/>
</dbReference>
<keyword evidence="3" id="KW-0808">Transferase</keyword>
<comment type="similarity">
    <text evidence="1">Belongs to the protein kinase superfamily. STE Ser/Thr protein kinase family. MAP kinase kinase kinase subfamily.</text>
</comment>
<dbReference type="PANTHER" id="PTHR11584">
    <property type="entry name" value="SERINE/THREONINE PROTEIN KINASE"/>
    <property type="match status" value="1"/>
</dbReference>
<dbReference type="AlphaFoldDB" id="A0AAD6ZFP8"/>
<dbReference type="Pfam" id="PF07714">
    <property type="entry name" value="PK_Tyr_Ser-Thr"/>
    <property type="match status" value="1"/>
</dbReference>
<evidence type="ECO:0000256" key="6">
    <source>
        <dbReference type="ARBA" id="ARBA00022840"/>
    </source>
</evidence>
<dbReference type="InterPro" id="IPR000719">
    <property type="entry name" value="Prot_kinase_dom"/>
</dbReference>
<feature type="domain" description="Protein kinase" evidence="7">
    <location>
        <begin position="1"/>
        <end position="114"/>
    </location>
</feature>
<dbReference type="EMBL" id="JARIHO010000051">
    <property type="protein sequence ID" value="KAJ7321282.1"/>
    <property type="molecule type" value="Genomic_DNA"/>
</dbReference>
<accession>A0AAD6ZFP8</accession>
<keyword evidence="5 8" id="KW-0418">Kinase</keyword>
<dbReference type="Gene3D" id="1.10.510.10">
    <property type="entry name" value="Transferase(Phosphotransferase) domain 1"/>
    <property type="match status" value="1"/>
</dbReference>
<dbReference type="SUPFAM" id="SSF56112">
    <property type="entry name" value="Protein kinase-like (PK-like)"/>
    <property type="match status" value="1"/>
</dbReference>
<evidence type="ECO:0000256" key="2">
    <source>
        <dbReference type="ARBA" id="ARBA00022527"/>
    </source>
</evidence>
<dbReference type="InterPro" id="IPR008266">
    <property type="entry name" value="Tyr_kinase_AS"/>
</dbReference>
<gene>
    <name evidence="8" type="ORF">DFH08DRAFT_638690</name>
</gene>
<name>A0AAD6ZFP8_9AGAR</name>
<dbReference type="GO" id="GO:0005524">
    <property type="term" value="F:ATP binding"/>
    <property type="evidence" value="ECO:0007669"/>
    <property type="project" value="UniProtKB-KW"/>
</dbReference>
<dbReference type="PANTHER" id="PTHR11584:SF369">
    <property type="entry name" value="MITOGEN-ACTIVATED PROTEIN KINASE KINASE KINASE 19-RELATED"/>
    <property type="match status" value="1"/>
</dbReference>
<keyword evidence="4" id="KW-0547">Nucleotide-binding</keyword>
<evidence type="ECO:0000256" key="1">
    <source>
        <dbReference type="ARBA" id="ARBA00006529"/>
    </source>
</evidence>